<comment type="caution">
    <text evidence="2">The sequence shown here is derived from an EMBL/GenBank/DDBJ whole genome shotgun (WGS) entry which is preliminary data.</text>
</comment>
<evidence type="ECO:0000259" key="1">
    <source>
        <dbReference type="PROSITE" id="PS50995"/>
    </source>
</evidence>
<keyword evidence="3" id="KW-1185">Reference proteome</keyword>
<sequence>MDSVDRMIEAWRRSHPELEVSPLEVVGRLLLCARHLERALVAALKPLGLSFGDFDVLNTLRRMAVPANPTELAAASLVTSGAMTARLDRLVEAGLVDRVAAEHDRRGVRVSLTKAGNDIADKALKAVLSADEQFLAPLDRNQRGDAVELLRLLLHPHEQG</sequence>
<reference evidence="2 3" key="1">
    <citation type="submission" date="2024-09" db="EMBL/GenBank/DDBJ databases">
        <authorList>
            <person name="Sun Q."/>
            <person name="Mori K."/>
        </authorList>
    </citation>
    <scope>NUCLEOTIDE SEQUENCE [LARGE SCALE GENOMIC DNA]</scope>
    <source>
        <strain evidence="2 3">CGMCC 1.15906</strain>
    </source>
</reference>
<dbReference type="SMART" id="SM00347">
    <property type="entry name" value="HTH_MARR"/>
    <property type="match status" value="1"/>
</dbReference>
<dbReference type="PRINTS" id="PR00598">
    <property type="entry name" value="HTHMARR"/>
</dbReference>
<dbReference type="PROSITE" id="PS50995">
    <property type="entry name" value="HTH_MARR_2"/>
    <property type="match status" value="1"/>
</dbReference>
<protein>
    <submittedName>
        <fullName evidence="2">MarR family winged helix-turn-helix transcriptional regulator</fullName>
    </submittedName>
</protein>
<dbReference type="InterPro" id="IPR036390">
    <property type="entry name" value="WH_DNA-bd_sf"/>
</dbReference>
<proteinExistence type="predicted"/>
<dbReference type="InterPro" id="IPR039422">
    <property type="entry name" value="MarR/SlyA-like"/>
</dbReference>
<dbReference type="EMBL" id="JBHLTC010000002">
    <property type="protein sequence ID" value="MFC0623056.1"/>
    <property type="molecule type" value="Genomic_DNA"/>
</dbReference>
<gene>
    <name evidence="2" type="ORF">ACFFGN_03225</name>
</gene>
<dbReference type="SUPFAM" id="SSF46785">
    <property type="entry name" value="Winged helix' DNA-binding domain"/>
    <property type="match status" value="1"/>
</dbReference>
<dbReference type="PANTHER" id="PTHR33164:SF104">
    <property type="entry name" value="TRANSCRIPTIONAL REGULATORY PROTEIN"/>
    <property type="match status" value="1"/>
</dbReference>
<evidence type="ECO:0000313" key="2">
    <source>
        <dbReference type="EMBL" id="MFC0623056.1"/>
    </source>
</evidence>
<dbReference type="RefSeq" id="WP_380043746.1">
    <property type="nucleotide sequence ID" value="NZ_JBHLTC010000002.1"/>
</dbReference>
<feature type="domain" description="HTH marR-type" evidence="1">
    <location>
        <begin position="22"/>
        <end position="155"/>
    </location>
</feature>
<organism evidence="2 3">
    <name type="scientific">Kribbella deserti</name>
    <dbReference type="NCBI Taxonomy" id="1926257"/>
    <lineage>
        <taxon>Bacteria</taxon>
        <taxon>Bacillati</taxon>
        <taxon>Actinomycetota</taxon>
        <taxon>Actinomycetes</taxon>
        <taxon>Propionibacteriales</taxon>
        <taxon>Kribbellaceae</taxon>
        <taxon>Kribbella</taxon>
    </lineage>
</organism>
<dbReference type="InterPro" id="IPR000835">
    <property type="entry name" value="HTH_MarR-typ"/>
</dbReference>
<name>A0ABV6QEJ9_9ACTN</name>
<accession>A0ABV6QEJ9</accession>
<evidence type="ECO:0000313" key="3">
    <source>
        <dbReference type="Proteomes" id="UP001589890"/>
    </source>
</evidence>
<dbReference type="Pfam" id="PF12802">
    <property type="entry name" value="MarR_2"/>
    <property type="match status" value="1"/>
</dbReference>
<dbReference type="Gene3D" id="1.10.10.10">
    <property type="entry name" value="Winged helix-like DNA-binding domain superfamily/Winged helix DNA-binding domain"/>
    <property type="match status" value="1"/>
</dbReference>
<dbReference type="Proteomes" id="UP001589890">
    <property type="component" value="Unassembled WGS sequence"/>
</dbReference>
<dbReference type="PANTHER" id="PTHR33164">
    <property type="entry name" value="TRANSCRIPTIONAL REGULATOR, MARR FAMILY"/>
    <property type="match status" value="1"/>
</dbReference>
<dbReference type="InterPro" id="IPR036388">
    <property type="entry name" value="WH-like_DNA-bd_sf"/>
</dbReference>